<dbReference type="CDD" id="cd00586">
    <property type="entry name" value="4HBT"/>
    <property type="match status" value="1"/>
</dbReference>
<name>M6G770_LEPIR</name>
<proteinExistence type="predicted"/>
<dbReference type="GO" id="GO:0047617">
    <property type="term" value="F:fatty acyl-CoA hydrolase activity"/>
    <property type="evidence" value="ECO:0007669"/>
    <property type="project" value="TreeGrafter"/>
</dbReference>
<dbReference type="Pfam" id="PF13279">
    <property type="entry name" value="4HBT_2"/>
    <property type="match status" value="1"/>
</dbReference>
<dbReference type="SUPFAM" id="SSF54637">
    <property type="entry name" value="Thioesterase/thiol ester dehydrase-isomerase"/>
    <property type="match status" value="1"/>
</dbReference>
<dbReference type="Gene3D" id="3.10.129.10">
    <property type="entry name" value="Hotdog Thioesterase"/>
    <property type="match status" value="1"/>
</dbReference>
<keyword evidence="1" id="KW-0378">Hydrolase</keyword>
<sequence>MNSQLKEFTYEIPVLWSQCDPNGHLNVGNFQVFLHEGRMVALEEAGFSYEKMREENIGPMILRSETDYKAEIRYPEAVIVITSFGELKGSRCKIFQKLIRKSDGKIACESVSDCILFDFSKKDLGNILILCSSLLVLSELKSLLDFNKVRPFLFCGF</sequence>
<dbReference type="Proteomes" id="UP000012128">
    <property type="component" value="Unassembled WGS sequence"/>
</dbReference>
<comment type="caution">
    <text evidence="1">The sequence shown here is derived from an EMBL/GenBank/DDBJ whole genome shotgun (WGS) entry which is preliminary data.</text>
</comment>
<evidence type="ECO:0000313" key="2">
    <source>
        <dbReference type="Proteomes" id="UP000012128"/>
    </source>
</evidence>
<accession>M6G770</accession>
<dbReference type="InterPro" id="IPR050563">
    <property type="entry name" value="4-hydroxybenzoyl-CoA_TE"/>
</dbReference>
<dbReference type="PANTHER" id="PTHR31793">
    <property type="entry name" value="4-HYDROXYBENZOYL-COA THIOESTERASE FAMILY MEMBER"/>
    <property type="match status" value="1"/>
</dbReference>
<protein>
    <submittedName>
        <fullName evidence="1">Acyl-CoA thioester hydrolase, YbgC/YbaW family</fullName>
    </submittedName>
</protein>
<dbReference type="EMBL" id="AFLW02000251">
    <property type="protein sequence ID" value="EMM79212.1"/>
    <property type="molecule type" value="Genomic_DNA"/>
</dbReference>
<reference evidence="1 2" key="1">
    <citation type="submission" date="2013-01" db="EMBL/GenBank/DDBJ databases">
        <authorList>
            <person name="Harkins D.M."/>
            <person name="Durkin A.S."/>
            <person name="Brinkac L.M."/>
            <person name="Haft D.H."/>
            <person name="Selengut J.D."/>
            <person name="Sanka R."/>
            <person name="DePew J."/>
            <person name="Purushe J."/>
            <person name="Hospenthal D.R."/>
            <person name="Murray C.K."/>
            <person name="Pimentel G."/>
            <person name="Wasfy M."/>
            <person name="Parker T."/>
            <person name="Miller R.S."/>
            <person name="Vinetz J.M."/>
            <person name="Sutton G.G."/>
            <person name="Nierman W.C."/>
            <person name="Fouts D.E."/>
        </authorList>
    </citation>
    <scope>NUCLEOTIDE SEQUENCE [LARGE SCALE GENOMIC DNA]</scope>
    <source>
        <strain evidence="1 2">2006001854</strain>
    </source>
</reference>
<dbReference type="AlphaFoldDB" id="M6G770"/>
<organism evidence="1 2">
    <name type="scientific">Leptospira interrogans str. 2006001854</name>
    <dbReference type="NCBI Taxonomy" id="1001590"/>
    <lineage>
        <taxon>Bacteria</taxon>
        <taxon>Pseudomonadati</taxon>
        <taxon>Spirochaetota</taxon>
        <taxon>Spirochaetia</taxon>
        <taxon>Leptospirales</taxon>
        <taxon>Leptospiraceae</taxon>
        <taxon>Leptospira</taxon>
    </lineage>
</organism>
<dbReference type="InterPro" id="IPR029069">
    <property type="entry name" value="HotDog_dom_sf"/>
</dbReference>
<evidence type="ECO:0000313" key="1">
    <source>
        <dbReference type="EMBL" id="EMM79212.1"/>
    </source>
</evidence>
<gene>
    <name evidence="1" type="ORF">LEP1GSC037_3320</name>
</gene>
<dbReference type="PANTHER" id="PTHR31793:SF24">
    <property type="entry name" value="LONG-CHAIN ACYL-COA THIOESTERASE FADM"/>
    <property type="match status" value="1"/>
</dbReference>